<proteinExistence type="predicted"/>
<dbReference type="AlphaFoldDB" id="A0A4R3NVH7"/>
<dbReference type="InterPro" id="IPR006498">
    <property type="entry name" value="Tail_tube"/>
</dbReference>
<evidence type="ECO:0008006" key="3">
    <source>
        <dbReference type="Google" id="ProtNLM"/>
    </source>
</evidence>
<sequence length="175" mass="19086">MAVIAPRIMRGFTLVADDDANLALSIEELALPTLEETVETFQPGGADGEVEIAGLGTKALTLGAKVKGVAPGINAMFAGEPGTRRTWTGKTLVVDEETGEEHEHAIDVLGRLTKIGPAAMQGGKVNGYDYEVKSIWTYTEYWNGQVLHRFSLKTGGWDIQNFDQMNSHRRSFLFS</sequence>
<keyword evidence="2" id="KW-1185">Reference proteome</keyword>
<accession>A0A4R3NVH7</accession>
<dbReference type="EMBL" id="SMAR01000007">
    <property type="protein sequence ID" value="TCT41141.1"/>
    <property type="molecule type" value="Genomic_DNA"/>
</dbReference>
<name>A0A4R3NVH7_9HYPH</name>
<evidence type="ECO:0000313" key="1">
    <source>
        <dbReference type="EMBL" id="TCT41141.1"/>
    </source>
</evidence>
<dbReference type="Pfam" id="PF04985">
    <property type="entry name" value="Phage_tube"/>
    <property type="match status" value="1"/>
</dbReference>
<gene>
    <name evidence="1" type="ORF">EDC90_1007118</name>
</gene>
<comment type="caution">
    <text evidence="1">The sequence shown here is derived from an EMBL/GenBank/DDBJ whole genome shotgun (WGS) entry which is preliminary data.</text>
</comment>
<dbReference type="RefSeq" id="WP_245510967.1">
    <property type="nucleotide sequence ID" value="NZ_SMAR01000007.1"/>
</dbReference>
<protein>
    <recommendedName>
        <fullName evidence="3">Phage tail tube protein FII</fullName>
    </recommendedName>
</protein>
<evidence type="ECO:0000313" key="2">
    <source>
        <dbReference type="Proteomes" id="UP000295097"/>
    </source>
</evidence>
<organism evidence="1 2">
    <name type="scientific">Martelella mediterranea</name>
    <dbReference type="NCBI Taxonomy" id="293089"/>
    <lineage>
        <taxon>Bacteria</taxon>
        <taxon>Pseudomonadati</taxon>
        <taxon>Pseudomonadota</taxon>
        <taxon>Alphaproteobacteria</taxon>
        <taxon>Hyphomicrobiales</taxon>
        <taxon>Aurantimonadaceae</taxon>
        <taxon>Martelella</taxon>
    </lineage>
</organism>
<reference evidence="1 2" key="1">
    <citation type="submission" date="2019-03" db="EMBL/GenBank/DDBJ databases">
        <title>Freshwater and sediment microbial communities from various areas in North America, analyzing microbe dynamics in response to fracking.</title>
        <authorList>
            <person name="Lamendella R."/>
        </authorList>
    </citation>
    <scope>NUCLEOTIDE SEQUENCE [LARGE SCALE GENOMIC DNA]</scope>
    <source>
        <strain evidence="1 2">175.2</strain>
    </source>
</reference>
<dbReference type="Proteomes" id="UP000295097">
    <property type="component" value="Unassembled WGS sequence"/>
</dbReference>